<dbReference type="EMBL" id="CP080467">
    <property type="protein sequence ID" value="UNO48052.1"/>
    <property type="molecule type" value="Genomic_DNA"/>
</dbReference>
<organism evidence="1 2">
    <name type="scientific">Alicyclobacillus acidoterrestris (strain ATCC 49025 / DSM 3922 / CIP 106132 / NCIMB 13137 / GD3B)</name>
    <dbReference type="NCBI Taxonomy" id="1356854"/>
    <lineage>
        <taxon>Bacteria</taxon>
        <taxon>Bacillati</taxon>
        <taxon>Bacillota</taxon>
        <taxon>Bacilli</taxon>
        <taxon>Bacillales</taxon>
        <taxon>Alicyclobacillaceae</taxon>
        <taxon>Alicyclobacillus</taxon>
    </lineage>
</organism>
<dbReference type="PANTHER" id="PTHR34700">
    <property type="entry name" value="POTASSIUM BINDING PROTEIN KBP"/>
    <property type="match status" value="1"/>
</dbReference>
<dbReference type="Gene3D" id="3.10.350.10">
    <property type="entry name" value="LysM domain"/>
    <property type="match status" value="1"/>
</dbReference>
<dbReference type="CDD" id="cd00118">
    <property type="entry name" value="LysM"/>
    <property type="match status" value="1"/>
</dbReference>
<proteinExistence type="predicted"/>
<dbReference type="SMART" id="SM00257">
    <property type="entry name" value="LysM"/>
    <property type="match status" value="1"/>
</dbReference>
<dbReference type="STRING" id="1356854.N007_05060"/>
<keyword evidence="2" id="KW-1185">Reference proteome</keyword>
<dbReference type="InterPro" id="IPR052196">
    <property type="entry name" value="Bact_Kbp"/>
</dbReference>
<dbReference type="PANTHER" id="PTHR34700:SF4">
    <property type="entry name" value="PHAGE-LIKE ELEMENT PBSX PROTEIN XKDP"/>
    <property type="match status" value="1"/>
</dbReference>
<dbReference type="SUPFAM" id="SSF54106">
    <property type="entry name" value="LysM domain"/>
    <property type="match status" value="1"/>
</dbReference>
<accession>A0A9E7CYX7</accession>
<reference evidence="2" key="1">
    <citation type="journal article" date="2022" name="G3 (Bethesda)">
        <title>Unveiling the complete genome sequence of Alicyclobacillus acidoterrestris DSM 3922T, a taint-producing strain.</title>
        <authorList>
            <person name="Leonardo I.C."/>
            <person name="Barreto Crespo M.T."/>
            <person name="Gaspar F.B."/>
        </authorList>
    </citation>
    <scope>NUCLEOTIDE SEQUENCE [LARGE SCALE GENOMIC DNA]</scope>
    <source>
        <strain evidence="2">DSM 3922</strain>
    </source>
</reference>
<dbReference type="InterPro" id="IPR036779">
    <property type="entry name" value="LysM_dom_sf"/>
</dbReference>
<evidence type="ECO:0000313" key="1">
    <source>
        <dbReference type="EMBL" id="UNO48052.1"/>
    </source>
</evidence>
<dbReference type="Pfam" id="PF01476">
    <property type="entry name" value="LysM"/>
    <property type="match status" value="1"/>
</dbReference>
<dbReference type="Proteomes" id="UP000829401">
    <property type="component" value="Chromosome"/>
</dbReference>
<sequence length="196" mass="21407">MLKLGNFTFSVDDYPTSIQMGGTSLTSIQQFPGGRKSVQLLGNFLDTISLQGTFMYQGAVSKMNKINDMWMKKQPVLLTAPGFSPRYVLITMFHPTYYNDYQIDYDISLEPIDSANSDAVIYSSSSAASSSSSSPSSVSSAQSDKVQQKYTVKSGDTLWGIAQKFYGDGSQYTKIVTANNIKNPSVIQVGTVLIIP</sequence>
<dbReference type="PROSITE" id="PS51782">
    <property type="entry name" value="LYSM"/>
    <property type="match status" value="1"/>
</dbReference>
<gene>
    <name evidence="1" type="ORF">K1I37_15370</name>
</gene>
<dbReference type="AlphaFoldDB" id="T0BU70"/>
<accession>T0BU70</accession>
<dbReference type="eggNOG" id="COG1652">
    <property type="taxonomic scope" value="Bacteria"/>
</dbReference>
<protein>
    <submittedName>
        <fullName evidence="1">LysM peptidoglycan-binding domain-containing protein</fullName>
    </submittedName>
</protein>
<dbReference type="RefSeq" id="WP_021296057.1">
    <property type="nucleotide sequence ID" value="NZ_AURB01000124.1"/>
</dbReference>
<name>T0BU70_ALIAG</name>
<evidence type="ECO:0000313" key="2">
    <source>
        <dbReference type="Proteomes" id="UP000829401"/>
    </source>
</evidence>
<dbReference type="InterPro" id="IPR018392">
    <property type="entry name" value="LysM"/>
</dbReference>
<dbReference type="KEGG" id="aaco:K1I37_15370"/>